<reference evidence="1 2" key="1">
    <citation type="submission" date="2019-01" db="EMBL/GenBank/DDBJ databases">
        <authorList>
            <person name="Chen W.-M."/>
        </authorList>
    </citation>
    <scope>NUCLEOTIDE SEQUENCE [LARGE SCALE GENOMIC DNA]</scope>
    <source>
        <strain evidence="1 2">TER-1</strain>
    </source>
</reference>
<dbReference type="OrthoDB" id="8003128at2"/>
<organism evidence="1 2">
    <name type="scientific">Methylobacterium oryzihabitans</name>
    <dbReference type="NCBI Taxonomy" id="2499852"/>
    <lineage>
        <taxon>Bacteria</taxon>
        <taxon>Pseudomonadati</taxon>
        <taxon>Pseudomonadota</taxon>
        <taxon>Alphaproteobacteria</taxon>
        <taxon>Hyphomicrobiales</taxon>
        <taxon>Methylobacteriaceae</taxon>
        <taxon>Methylobacterium</taxon>
    </lineage>
</organism>
<accession>A0A3S2VF35</accession>
<sequence>MRQHANEAGTVVPFRRSRAVPIPASGAFDPDLGPGPVVAAARRDQRRLMDTVYEAGSLPVAAGDRATKLLASRLQVYGFLTIEEVAEDGAARRLRPSEAVRATLDRPWRLSRSSCGVSLSVPIPARDGFLFEPTAHPA</sequence>
<dbReference type="Proteomes" id="UP000286997">
    <property type="component" value="Unassembled WGS sequence"/>
</dbReference>
<keyword evidence="2" id="KW-1185">Reference proteome</keyword>
<comment type="caution">
    <text evidence="1">The sequence shown here is derived from an EMBL/GenBank/DDBJ whole genome shotgun (WGS) entry which is preliminary data.</text>
</comment>
<proteinExistence type="predicted"/>
<dbReference type="RefSeq" id="WP_127726819.1">
    <property type="nucleotide sequence ID" value="NZ_SACP01000001.1"/>
</dbReference>
<name>A0A3S2VF35_9HYPH</name>
<protein>
    <submittedName>
        <fullName evidence="1">Uncharacterized protein</fullName>
    </submittedName>
</protein>
<dbReference type="EMBL" id="SACP01000001">
    <property type="protein sequence ID" value="RVU21576.1"/>
    <property type="molecule type" value="Genomic_DNA"/>
</dbReference>
<evidence type="ECO:0000313" key="1">
    <source>
        <dbReference type="EMBL" id="RVU21576.1"/>
    </source>
</evidence>
<dbReference type="AlphaFoldDB" id="A0A3S2VF35"/>
<gene>
    <name evidence="1" type="ORF">EOE48_00515</name>
</gene>
<evidence type="ECO:0000313" key="2">
    <source>
        <dbReference type="Proteomes" id="UP000286997"/>
    </source>
</evidence>